<organism evidence="8">
    <name type="scientific">marine metagenome</name>
    <dbReference type="NCBI Taxonomy" id="408172"/>
    <lineage>
        <taxon>unclassified sequences</taxon>
        <taxon>metagenomes</taxon>
        <taxon>ecological metagenomes</taxon>
    </lineage>
</organism>
<dbReference type="Pfam" id="PF09678">
    <property type="entry name" value="Caa3_CtaG"/>
    <property type="match status" value="1"/>
</dbReference>
<keyword evidence="4 7" id="KW-1133">Transmembrane helix</keyword>
<reference evidence="8" key="1">
    <citation type="submission" date="2018-05" db="EMBL/GenBank/DDBJ databases">
        <authorList>
            <person name="Lanie J.A."/>
            <person name="Ng W.-L."/>
            <person name="Kazmierczak K.M."/>
            <person name="Andrzejewski T.M."/>
            <person name="Davidsen T.M."/>
            <person name="Wayne K.J."/>
            <person name="Tettelin H."/>
            <person name="Glass J.I."/>
            <person name="Rusch D."/>
            <person name="Podicherti R."/>
            <person name="Tsui H.-C.T."/>
            <person name="Winkler M.E."/>
        </authorList>
    </citation>
    <scope>NUCLEOTIDE SEQUENCE</scope>
</reference>
<evidence type="ECO:0000256" key="2">
    <source>
        <dbReference type="ARBA" id="ARBA00022475"/>
    </source>
</evidence>
<keyword evidence="2" id="KW-1003">Cell membrane</keyword>
<evidence type="ECO:0000256" key="4">
    <source>
        <dbReference type="ARBA" id="ARBA00022989"/>
    </source>
</evidence>
<feature type="transmembrane region" description="Helical" evidence="7">
    <location>
        <begin position="181"/>
        <end position="207"/>
    </location>
</feature>
<feature type="transmembrane region" description="Helical" evidence="7">
    <location>
        <begin position="12"/>
        <end position="29"/>
    </location>
</feature>
<feature type="transmembrane region" description="Helical" evidence="7">
    <location>
        <begin position="49"/>
        <end position="72"/>
    </location>
</feature>
<evidence type="ECO:0000256" key="6">
    <source>
        <dbReference type="SAM" id="MobiDB-lite"/>
    </source>
</evidence>
<dbReference type="AlphaFoldDB" id="A0A381PZR5"/>
<evidence type="ECO:0000256" key="3">
    <source>
        <dbReference type="ARBA" id="ARBA00022692"/>
    </source>
</evidence>
<sequence>MEEPWSWTFRAYPGVWVAILCLVVPYFHFQRRAPKIVDSNGTQQRNFVVGVLLLWLATDWPLGLLGASYLASAHMAQFLIYTLAVAPLLLLGTPEWMARRVTRPLGLYRLAGRCSRPVVAGLSFNAMLILTHSPWAVDNLRVNQFGSFAMDVLWLIGGLVVWMPIVSPIPEHKMTSYPGRMAYLFLSLGLVPAVPGGFLTFASFPLYATYELAPRVHGLGATTDQQLAGLVMKLGGIPIVWGTIAVLMYRWSETNRVGNSTVRAQRPSASESEDESQSSTEADQ</sequence>
<feature type="transmembrane region" description="Helical" evidence="7">
    <location>
        <begin position="148"/>
        <end position="169"/>
    </location>
</feature>
<evidence type="ECO:0000256" key="1">
    <source>
        <dbReference type="ARBA" id="ARBA00004651"/>
    </source>
</evidence>
<feature type="region of interest" description="Disordered" evidence="6">
    <location>
        <begin position="260"/>
        <end position="284"/>
    </location>
</feature>
<evidence type="ECO:0000256" key="7">
    <source>
        <dbReference type="SAM" id="Phobius"/>
    </source>
</evidence>
<feature type="compositionally biased region" description="Acidic residues" evidence="6">
    <location>
        <begin position="271"/>
        <end position="284"/>
    </location>
</feature>
<keyword evidence="5 7" id="KW-0472">Membrane</keyword>
<evidence type="ECO:0000313" key="8">
    <source>
        <dbReference type="EMBL" id="SUZ72532.1"/>
    </source>
</evidence>
<dbReference type="GO" id="GO:0005886">
    <property type="term" value="C:plasma membrane"/>
    <property type="evidence" value="ECO:0007669"/>
    <property type="project" value="UniProtKB-SubCell"/>
</dbReference>
<comment type="subcellular location">
    <subcellularLocation>
        <location evidence="1">Cell membrane</location>
        <topology evidence="1">Multi-pass membrane protein</topology>
    </subcellularLocation>
</comment>
<name>A0A381PZR5_9ZZZZ</name>
<evidence type="ECO:0008006" key="9">
    <source>
        <dbReference type="Google" id="ProtNLM"/>
    </source>
</evidence>
<evidence type="ECO:0000256" key="5">
    <source>
        <dbReference type="ARBA" id="ARBA00023136"/>
    </source>
</evidence>
<keyword evidence="3 7" id="KW-0812">Transmembrane</keyword>
<dbReference type="EMBL" id="UINC01001150">
    <property type="protein sequence ID" value="SUZ72532.1"/>
    <property type="molecule type" value="Genomic_DNA"/>
</dbReference>
<dbReference type="InterPro" id="IPR019108">
    <property type="entry name" value="Caa3_assmbl_CtaG-rel"/>
</dbReference>
<feature type="transmembrane region" description="Helical" evidence="7">
    <location>
        <begin position="227"/>
        <end position="249"/>
    </location>
</feature>
<accession>A0A381PZR5</accession>
<feature type="transmembrane region" description="Helical" evidence="7">
    <location>
        <begin position="118"/>
        <end position="136"/>
    </location>
</feature>
<gene>
    <name evidence="8" type="ORF">METZ01_LOCUS25386</name>
</gene>
<protein>
    <recommendedName>
        <fullName evidence="9">Cytochrome c oxidase assembly protein</fullName>
    </recommendedName>
</protein>
<proteinExistence type="predicted"/>
<feature type="transmembrane region" description="Helical" evidence="7">
    <location>
        <begin position="78"/>
        <end position="97"/>
    </location>
</feature>